<dbReference type="Proteomes" id="UP000701853">
    <property type="component" value="Chromosome 9"/>
</dbReference>
<comment type="caution">
    <text evidence="5">The sequence shown here is derived from an EMBL/GenBank/DDBJ whole genome shotgun (WGS) entry which is preliminary data.</text>
</comment>
<protein>
    <recommendedName>
        <fullName evidence="4">EF-hand domain-containing protein</fullName>
    </recommendedName>
</protein>
<evidence type="ECO:0000259" key="4">
    <source>
        <dbReference type="PROSITE" id="PS50222"/>
    </source>
</evidence>
<gene>
    <name evidence="5" type="ORF">CXB51_024180</name>
</gene>
<keyword evidence="6" id="KW-1185">Reference proteome</keyword>
<evidence type="ECO:0000256" key="3">
    <source>
        <dbReference type="ARBA" id="ARBA00022837"/>
    </source>
</evidence>
<dbReference type="FunFam" id="1.10.238.10:FF:000178">
    <property type="entry name" value="Calmodulin-2 A"/>
    <property type="match status" value="1"/>
</dbReference>
<keyword evidence="1" id="KW-0479">Metal-binding</keyword>
<dbReference type="GO" id="GO:0005509">
    <property type="term" value="F:calcium ion binding"/>
    <property type="evidence" value="ECO:0007669"/>
    <property type="project" value="InterPro"/>
</dbReference>
<keyword evidence="2" id="KW-0677">Repeat</keyword>
<accession>A0A8J5YMF6</accession>
<dbReference type="PROSITE" id="PS50222">
    <property type="entry name" value="EF_HAND_2"/>
    <property type="match status" value="2"/>
</dbReference>
<dbReference type="PANTHER" id="PTHR10891">
    <property type="entry name" value="EF-HAND CALCIUM-BINDING DOMAIN CONTAINING PROTEIN"/>
    <property type="match status" value="1"/>
</dbReference>
<name>A0A8J5YMF6_9ROSI</name>
<feature type="domain" description="EF-hand" evidence="4">
    <location>
        <begin position="42"/>
        <end position="65"/>
    </location>
</feature>
<dbReference type="PROSITE" id="PS00018">
    <property type="entry name" value="EF_HAND_1"/>
    <property type="match status" value="1"/>
</dbReference>
<dbReference type="Gene3D" id="1.10.238.10">
    <property type="entry name" value="EF-hand"/>
    <property type="match status" value="1"/>
</dbReference>
<evidence type="ECO:0000313" key="6">
    <source>
        <dbReference type="Proteomes" id="UP000701853"/>
    </source>
</evidence>
<dbReference type="InterPro" id="IPR018247">
    <property type="entry name" value="EF_Hand_1_Ca_BS"/>
</dbReference>
<sequence>MATFLGSIEEMKKVFNKFDKNSDGKICRKELKSILSALGSRPSSDEVDQIMLEMDKDGNGYIDLD</sequence>
<dbReference type="CDD" id="cd00051">
    <property type="entry name" value="EFh"/>
    <property type="match status" value="1"/>
</dbReference>
<organism evidence="5 6">
    <name type="scientific">Gossypium anomalum</name>
    <dbReference type="NCBI Taxonomy" id="47600"/>
    <lineage>
        <taxon>Eukaryota</taxon>
        <taxon>Viridiplantae</taxon>
        <taxon>Streptophyta</taxon>
        <taxon>Embryophyta</taxon>
        <taxon>Tracheophyta</taxon>
        <taxon>Spermatophyta</taxon>
        <taxon>Magnoliopsida</taxon>
        <taxon>eudicotyledons</taxon>
        <taxon>Gunneridae</taxon>
        <taxon>Pentapetalae</taxon>
        <taxon>rosids</taxon>
        <taxon>malvids</taxon>
        <taxon>Malvales</taxon>
        <taxon>Malvaceae</taxon>
        <taxon>Malvoideae</taxon>
        <taxon>Gossypium</taxon>
    </lineage>
</organism>
<feature type="domain" description="EF-hand" evidence="4">
    <location>
        <begin position="6"/>
        <end position="41"/>
    </location>
</feature>
<keyword evidence="3" id="KW-0106">Calcium</keyword>
<dbReference type="InterPro" id="IPR011992">
    <property type="entry name" value="EF-hand-dom_pair"/>
</dbReference>
<evidence type="ECO:0000256" key="2">
    <source>
        <dbReference type="ARBA" id="ARBA00022737"/>
    </source>
</evidence>
<reference evidence="5 6" key="1">
    <citation type="journal article" date="2021" name="bioRxiv">
        <title>The Gossypium anomalum genome as a resource for cotton improvement and evolutionary analysis of hybrid incompatibility.</title>
        <authorList>
            <person name="Grover C.E."/>
            <person name="Yuan D."/>
            <person name="Arick M.A."/>
            <person name="Miller E.R."/>
            <person name="Hu G."/>
            <person name="Peterson D.G."/>
            <person name="Wendel J.F."/>
            <person name="Udall J.A."/>
        </authorList>
    </citation>
    <scope>NUCLEOTIDE SEQUENCE [LARGE SCALE GENOMIC DNA]</scope>
    <source>
        <strain evidence="5">JFW-Udall</strain>
        <tissue evidence="5">Leaf</tissue>
    </source>
</reference>
<evidence type="ECO:0000313" key="5">
    <source>
        <dbReference type="EMBL" id="KAG8482865.1"/>
    </source>
</evidence>
<evidence type="ECO:0000256" key="1">
    <source>
        <dbReference type="ARBA" id="ARBA00022723"/>
    </source>
</evidence>
<dbReference type="Pfam" id="PF13499">
    <property type="entry name" value="EF-hand_7"/>
    <property type="match status" value="1"/>
</dbReference>
<dbReference type="SUPFAM" id="SSF47473">
    <property type="entry name" value="EF-hand"/>
    <property type="match status" value="1"/>
</dbReference>
<dbReference type="GO" id="GO:0043226">
    <property type="term" value="C:organelle"/>
    <property type="evidence" value="ECO:0007669"/>
    <property type="project" value="UniProtKB-ARBA"/>
</dbReference>
<dbReference type="SMART" id="SM00054">
    <property type="entry name" value="EFh"/>
    <property type="match status" value="2"/>
</dbReference>
<dbReference type="EMBL" id="JAHUZN010000009">
    <property type="protein sequence ID" value="KAG8482865.1"/>
    <property type="molecule type" value="Genomic_DNA"/>
</dbReference>
<dbReference type="OrthoDB" id="26525at2759"/>
<dbReference type="InterPro" id="IPR002048">
    <property type="entry name" value="EF_hand_dom"/>
</dbReference>
<dbReference type="AlphaFoldDB" id="A0A8J5YMF6"/>
<proteinExistence type="predicted"/>
<dbReference type="InterPro" id="IPR039647">
    <property type="entry name" value="EF_hand_pair_protein_CML-like"/>
</dbReference>